<dbReference type="EMBL" id="CAJNOR010000831">
    <property type="protein sequence ID" value="CAF1017049.1"/>
    <property type="molecule type" value="Genomic_DNA"/>
</dbReference>
<keyword evidence="2" id="KW-0812">Transmembrane</keyword>
<dbReference type="Gene3D" id="1.10.10.60">
    <property type="entry name" value="Homeodomain-like"/>
    <property type="match status" value="1"/>
</dbReference>
<accession>A0A814I053</accession>
<feature type="domain" description="Homeobox" evidence="7">
    <location>
        <begin position="106"/>
        <end position="153"/>
    </location>
</feature>
<keyword evidence="4" id="KW-0472">Membrane</keyword>
<evidence type="ECO:0000256" key="3">
    <source>
        <dbReference type="ARBA" id="ARBA00022989"/>
    </source>
</evidence>
<evidence type="ECO:0000313" key="8">
    <source>
        <dbReference type="EMBL" id="CAF1017049.1"/>
    </source>
</evidence>
<evidence type="ECO:0000259" key="7">
    <source>
        <dbReference type="PROSITE" id="PS50071"/>
    </source>
</evidence>
<dbReference type="SMART" id="SM00389">
    <property type="entry name" value="HOX"/>
    <property type="match status" value="1"/>
</dbReference>
<dbReference type="SUPFAM" id="SSF69318">
    <property type="entry name" value="Integrin alpha N-terminal domain"/>
    <property type="match status" value="1"/>
</dbReference>
<evidence type="ECO:0000256" key="1">
    <source>
        <dbReference type="ARBA" id="ARBA00004167"/>
    </source>
</evidence>
<evidence type="ECO:0000256" key="4">
    <source>
        <dbReference type="ARBA" id="ARBA00023136"/>
    </source>
</evidence>
<dbReference type="Pfam" id="PF23727">
    <property type="entry name" value="Beta-prop_FAM234A_B"/>
    <property type="match status" value="1"/>
</dbReference>
<dbReference type="InterPro" id="IPR009057">
    <property type="entry name" value="Homeodomain-like_sf"/>
</dbReference>
<evidence type="ECO:0000313" key="9">
    <source>
        <dbReference type="Proteomes" id="UP000663828"/>
    </source>
</evidence>
<organism evidence="8 9">
    <name type="scientific">Adineta ricciae</name>
    <name type="common">Rotifer</name>
    <dbReference type="NCBI Taxonomy" id="249248"/>
    <lineage>
        <taxon>Eukaryota</taxon>
        <taxon>Metazoa</taxon>
        <taxon>Spiralia</taxon>
        <taxon>Gnathifera</taxon>
        <taxon>Rotifera</taxon>
        <taxon>Eurotatoria</taxon>
        <taxon>Bdelloidea</taxon>
        <taxon>Adinetida</taxon>
        <taxon>Adinetidae</taxon>
        <taxon>Adineta</taxon>
    </lineage>
</organism>
<dbReference type="CDD" id="cd00086">
    <property type="entry name" value="homeodomain"/>
    <property type="match status" value="1"/>
</dbReference>
<dbReference type="InterPro" id="IPR001356">
    <property type="entry name" value="HD"/>
</dbReference>
<dbReference type="InterPro" id="IPR015943">
    <property type="entry name" value="WD40/YVTN_repeat-like_dom_sf"/>
</dbReference>
<feature type="DNA-binding region" description="Homeobox" evidence="5">
    <location>
        <begin position="108"/>
        <end position="154"/>
    </location>
</feature>
<dbReference type="Gene3D" id="2.130.10.10">
    <property type="entry name" value="YVTN repeat-like/Quinoprotein amine dehydrogenase"/>
    <property type="match status" value="1"/>
</dbReference>
<dbReference type="Pfam" id="PF00046">
    <property type="entry name" value="Homeodomain"/>
    <property type="match status" value="1"/>
</dbReference>
<dbReference type="PANTHER" id="PTHR21419:SF30">
    <property type="entry name" value="IG-LIKE DOMAIN-CONTAINING PROTEIN"/>
    <property type="match status" value="1"/>
</dbReference>
<comment type="caution">
    <text evidence="8">The sequence shown here is derived from an EMBL/GenBank/DDBJ whole genome shotgun (WGS) entry which is preliminary data.</text>
</comment>
<keyword evidence="5 6" id="KW-0539">Nucleus</keyword>
<gene>
    <name evidence="8" type="ORF">XAT740_LOCUS14032</name>
</gene>
<dbReference type="GO" id="GO:0005634">
    <property type="term" value="C:nucleus"/>
    <property type="evidence" value="ECO:0007669"/>
    <property type="project" value="UniProtKB-SubCell"/>
</dbReference>
<sequence length="806" mass="90687">MDPYYSSPSSCYYHPSSCASYESSPSFLSDPYTDPYSSYPSTCTYYYSSYTDQTPASPIVFYNNSTTNIHNQPNYPTPIASTPTNTAVACSTASLNTTFESAPPAGRRRRQRTIFSKDQVDILDQVFEKNQYPDFQLREQLSERLDVPEARIQCRRHRKDKTAFRMTKLLKMDDENEIFIGTFERVPPVKKTRCAAWCVTISLITSVIICIVVSVRTSTKSTTDLKVNALWFPLAGSESCIRLMDINGDGLDDVIVGVTEVTAITNEIKKEQNRSAFCQLLEVEEPCSGTMYGIRGYDFSVLWSFRMKESIFELVCDLIDLNNDGHRDCIGTGRQASVIAFDPYHGKVIWDSRNIRSRRVLWNFYNPILLPVDVDRDGMNDILISHGGNPTIPSEVHEREAGCLLILSSRNGNQIGEPFWMPDGKETYMSPILYNNETILFGTGGETVPGGLYSISLDNLLKGHEQYITVVQSKTKGIMVPPVILDIDHDEIDDILVSHFDGTLELINGKTMAVLWSRVFEGWEFYTTPAPGDFNSDSFVDFMLILNQGEWDRYNCSEVVIIDGLTGETIWKKRNRFGEFTAPLTLQMKNNGKYQDSFIYRQRGQKTEGVPSNTSLILFHGIGLQDGEISKDDGAATSNPAVSCDSFTLTDSVAHIYLTNIHGTNLIGSIYPPMNNQNELCSDFEPMERAGGALGDLDGDGVFDTVDITTFITKLTSHTLHAFRAHSVLTRFPLNANLVEPQIIASYQTDISSRTVNDKLLESLRRKTSFSKKSIIFGKDSYVIPKQTWNAYLGRFANSHYYRNIE</sequence>
<evidence type="ECO:0000256" key="2">
    <source>
        <dbReference type="ARBA" id="ARBA00022692"/>
    </source>
</evidence>
<keyword evidence="5 6" id="KW-0238">DNA-binding</keyword>
<keyword evidence="9" id="KW-1185">Reference proteome</keyword>
<dbReference type="InterPro" id="IPR045232">
    <property type="entry name" value="FAM234"/>
</dbReference>
<dbReference type="InterPro" id="IPR028994">
    <property type="entry name" value="Integrin_alpha_N"/>
</dbReference>
<name>A0A814I053_ADIRI</name>
<dbReference type="GO" id="GO:0003677">
    <property type="term" value="F:DNA binding"/>
    <property type="evidence" value="ECO:0007669"/>
    <property type="project" value="UniProtKB-UniRule"/>
</dbReference>
<dbReference type="GO" id="GO:0016020">
    <property type="term" value="C:membrane"/>
    <property type="evidence" value="ECO:0007669"/>
    <property type="project" value="UniProtKB-SubCell"/>
</dbReference>
<keyword evidence="5 6" id="KW-0371">Homeobox</keyword>
<evidence type="ECO:0000256" key="6">
    <source>
        <dbReference type="RuleBase" id="RU000682"/>
    </source>
</evidence>
<dbReference type="PROSITE" id="PS50071">
    <property type="entry name" value="HOMEOBOX_2"/>
    <property type="match status" value="1"/>
</dbReference>
<reference evidence="8" key="1">
    <citation type="submission" date="2021-02" db="EMBL/GenBank/DDBJ databases">
        <authorList>
            <person name="Nowell W R."/>
        </authorList>
    </citation>
    <scope>NUCLEOTIDE SEQUENCE</scope>
</reference>
<dbReference type="Proteomes" id="UP000663828">
    <property type="component" value="Unassembled WGS sequence"/>
</dbReference>
<comment type="subcellular location">
    <subcellularLocation>
        <location evidence="1">Membrane</location>
        <topology evidence="1">Single-pass membrane protein</topology>
    </subcellularLocation>
    <subcellularLocation>
        <location evidence="5 6">Nucleus</location>
    </subcellularLocation>
</comment>
<protein>
    <recommendedName>
        <fullName evidence="7">Homeobox domain-containing protein</fullName>
    </recommendedName>
</protein>
<dbReference type="InterPro" id="IPR055409">
    <property type="entry name" value="Beta-prop_FAM234A_B"/>
</dbReference>
<dbReference type="PANTHER" id="PTHR21419">
    <property type="match status" value="1"/>
</dbReference>
<dbReference type="AlphaFoldDB" id="A0A814I053"/>
<keyword evidence="3" id="KW-1133">Transmembrane helix</keyword>
<dbReference type="SUPFAM" id="SSF46689">
    <property type="entry name" value="Homeodomain-like"/>
    <property type="match status" value="1"/>
</dbReference>
<evidence type="ECO:0000256" key="5">
    <source>
        <dbReference type="PROSITE-ProRule" id="PRU00108"/>
    </source>
</evidence>
<proteinExistence type="predicted"/>